<feature type="region of interest" description="Disordered" evidence="1">
    <location>
        <begin position="206"/>
        <end position="226"/>
    </location>
</feature>
<feature type="region of interest" description="Disordered" evidence="1">
    <location>
        <begin position="71"/>
        <end position="137"/>
    </location>
</feature>
<dbReference type="EMBL" id="VLJN01000040">
    <property type="protein sequence ID" value="TWG81100.1"/>
    <property type="molecule type" value="Genomic_DNA"/>
</dbReference>
<organism evidence="2 3">
    <name type="scientific">Cupriavidus gilardii J11</name>
    <dbReference type="NCBI Taxonomy" id="936133"/>
    <lineage>
        <taxon>Bacteria</taxon>
        <taxon>Pseudomonadati</taxon>
        <taxon>Pseudomonadota</taxon>
        <taxon>Betaproteobacteria</taxon>
        <taxon>Burkholderiales</taxon>
        <taxon>Burkholderiaceae</taxon>
        <taxon>Cupriavidus</taxon>
    </lineage>
</organism>
<dbReference type="Proteomes" id="UP000318141">
    <property type="component" value="Unassembled WGS sequence"/>
</dbReference>
<gene>
    <name evidence="2" type="ORF">L602_004500000030</name>
</gene>
<protein>
    <submittedName>
        <fullName evidence="2">Uncharacterized protein</fullName>
    </submittedName>
</protein>
<evidence type="ECO:0000313" key="2">
    <source>
        <dbReference type="EMBL" id="TWG81100.1"/>
    </source>
</evidence>
<name>A0A562B886_9BURK</name>
<dbReference type="AlphaFoldDB" id="A0A562B886"/>
<reference evidence="2 3" key="1">
    <citation type="submission" date="2019-07" db="EMBL/GenBank/DDBJ databases">
        <title>Genome sequencing of lignin-degrading bacterial isolates.</title>
        <authorList>
            <person name="Gladden J."/>
        </authorList>
    </citation>
    <scope>NUCLEOTIDE SEQUENCE [LARGE SCALE GENOMIC DNA]</scope>
    <source>
        <strain evidence="2 3">J11</strain>
    </source>
</reference>
<sequence length="226" mass="24026">MVAPWIHPVTDVSKCNRRAIGAGFGFKDLPKVARSSLPVPYTAAPSQGSRHIASGGGALTLAMWGPSQTRVAPTHRCQRKPVRQVRRTCAGPAHARKQEESGPVAPIRRRDDDGSAGDSHRHNKTKPGKSNACLRPSGLRGGMPCRLAQHGRLASAACPFPKDTRAPACATWPAPPARRRGACWQRRAARRRGAGIAGGMQESAPGLITRMDGRDGGAGLTAARRF</sequence>
<comment type="caution">
    <text evidence="2">The sequence shown here is derived from an EMBL/GenBank/DDBJ whole genome shotgun (WGS) entry which is preliminary data.</text>
</comment>
<accession>A0A562B886</accession>
<keyword evidence="3" id="KW-1185">Reference proteome</keyword>
<evidence type="ECO:0000313" key="3">
    <source>
        <dbReference type="Proteomes" id="UP000318141"/>
    </source>
</evidence>
<evidence type="ECO:0000256" key="1">
    <source>
        <dbReference type="SAM" id="MobiDB-lite"/>
    </source>
</evidence>
<proteinExistence type="predicted"/>
<feature type="compositionally biased region" description="Basic residues" evidence="1">
    <location>
        <begin position="76"/>
        <end position="86"/>
    </location>
</feature>